<comment type="caution">
    <text evidence="2">The sequence shown here is derived from an EMBL/GenBank/DDBJ whole genome shotgun (WGS) entry which is preliminary data.</text>
</comment>
<sequence>MILQFNSCDAVHRRSCQSSQHKIKMPGSTVRQCPHCRNKMNCRNRCCVKCGKLLDFKHRQSVRLAKFRAQAQQWAKTTIQSRNQSKVLDNVNVMMEKLKALGYVPLLFLGKFSKAQKWTAEAQCPLEFPPEGHGVMEKMLIIFEHILQGLTPEKEQEVTEHNEAESQDLTETVEDEENIVEVERLEDEEQINKQQIESRKEEPERPVEEERDKSPEKDQEVIKSDEKERQDLKETVEDEENIVVEDNVEVRRLENEEQIEEQQIEGREEEPERPVEEERDKVTKKTEQAKG</sequence>
<feature type="compositionally biased region" description="Basic and acidic residues" evidence="1">
    <location>
        <begin position="196"/>
        <end position="235"/>
    </location>
</feature>
<dbReference type="Proteomes" id="UP000579812">
    <property type="component" value="Unassembled WGS sequence"/>
</dbReference>
<dbReference type="OrthoDB" id="8964506at2759"/>
<accession>A0A7J6CM35</accession>
<evidence type="ECO:0000313" key="3">
    <source>
        <dbReference type="Proteomes" id="UP000579812"/>
    </source>
</evidence>
<feature type="compositionally biased region" description="Acidic residues" evidence="1">
    <location>
        <begin position="165"/>
        <end position="189"/>
    </location>
</feature>
<feature type="compositionally biased region" description="Basic and acidic residues" evidence="1">
    <location>
        <begin position="154"/>
        <end position="164"/>
    </location>
</feature>
<feature type="region of interest" description="Disordered" evidence="1">
    <location>
        <begin position="154"/>
        <end position="291"/>
    </location>
</feature>
<reference evidence="2 3" key="1">
    <citation type="submission" date="2020-04" db="EMBL/GenBank/DDBJ databases">
        <title>Chromosome-level genome assembly of a cyprinid fish Onychostoma macrolepis by integration of Nanopore Sequencing, Bionano and Hi-C technology.</title>
        <authorList>
            <person name="Wang D."/>
        </authorList>
    </citation>
    <scope>NUCLEOTIDE SEQUENCE [LARGE SCALE GENOMIC DNA]</scope>
    <source>
        <strain evidence="2">SWU-2019</strain>
        <tissue evidence="2">Muscle</tissue>
    </source>
</reference>
<protein>
    <submittedName>
        <fullName evidence="2">Uncharacterized protein</fullName>
    </submittedName>
</protein>
<evidence type="ECO:0000313" key="2">
    <source>
        <dbReference type="EMBL" id="KAF4108226.1"/>
    </source>
</evidence>
<evidence type="ECO:0000256" key="1">
    <source>
        <dbReference type="SAM" id="MobiDB-lite"/>
    </source>
</evidence>
<keyword evidence="3" id="KW-1185">Reference proteome</keyword>
<proteinExistence type="predicted"/>
<dbReference type="EMBL" id="JAAMOB010000010">
    <property type="protein sequence ID" value="KAF4108226.1"/>
    <property type="molecule type" value="Genomic_DNA"/>
</dbReference>
<organism evidence="2 3">
    <name type="scientific">Onychostoma macrolepis</name>
    <dbReference type="NCBI Taxonomy" id="369639"/>
    <lineage>
        <taxon>Eukaryota</taxon>
        <taxon>Metazoa</taxon>
        <taxon>Chordata</taxon>
        <taxon>Craniata</taxon>
        <taxon>Vertebrata</taxon>
        <taxon>Euteleostomi</taxon>
        <taxon>Actinopterygii</taxon>
        <taxon>Neopterygii</taxon>
        <taxon>Teleostei</taxon>
        <taxon>Ostariophysi</taxon>
        <taxon>Cypriniformes</taxon>
        <taxon>Cyprinidae</taxon>
        <taxon>Acrossocheilinae</taxon>
        <taxon>Onychostoma</taxon>
    </lineage>
</organism>
<feature type="compositionally biased region" description="Acidic residues" evidence="1">
    <location>
        <begin position="236"/>
        <end position="247"/>
    </location>
</feature>
<name>A0A7J6CM35_9TELE</name>
<gene>
    <name evidence="2" type="ORF">G5714_010985</name>
</gene>
<feature type="compositionally biased region" description="Basic and acidic residues" evidence="1">
    <location>
        <begin position="264"/>
        <end position="291"/>
    </location>
</feature>
<dbReference type="AlphaFoldDB" id="A0A7J6CM35"/>